<evidence type="ECO:0000313" key="4">
    <source>
        <dbReference type="Proteomes" id="UP000700596"/>
    </source>
</evidence>
<comment type="caution">
    <text evidence="3">The sequence shown here is derived from an EMBL/GenBank/DDBJ whole genome shotgun (WGS) entry which is preliminary data.</text>
</comment>
<evidence type="ECO:0000259" key="2">
    <source>
        <dbReference type="Pfam" id="PF13298"/>
    </source>
</evidence>
<proteinExistence type="predicted"/>
<dbReference type="EMBL" id="JAGMWT010000006">
    <property type="protein sequence ID" value="KAH7126708.1"/>
    <property type="molecule type" value="Genomic_DNA"/>
</dbReference>
<organism evidence="3 4">
    <name type="scientific">Dendryphion nanum</name>
    <dbReference type="NCBI Taxonomy" id="256645"/>
    <lineage>
        <taxon>Eukaryota</taxon>
        <taxon>Fungi</taxon>
        <taxon>Dikarya</taxon>
        <taxon>Ascomycota</taxon>
        <taxon>Pezizomycotina</taxon>
        <taxon>Dothideomycetes</taxon>
        <taxon>Pleosporomycetidae</taxon>
        <taxon>Pleosporales</taxon>
        <taxon>Torulaceae</taxon>
        <taxon>Dendryphion</taxon>
    </lineage>
</organism>
<dbReference type="PANTHER" id="PTHR39465:SF1">
    <property type="entry name" value="DNA LIGASE D 3'-PHOSPHOESTERASE DOMAIN-CONTAINING PROTEIN"/>
    <property type="match status" value="1"/>
</dbReference>
<gene>
    <name evidence="3" type="ORF">B0J11DRAFT_558260</name>
</gene>
<feature type="region of interest" description="Disordered" evidence="1">
    <location>
        <begin position="183"/>
        <end position="208"/>
    </location>
</feature>
<protein>
    <submittedName>
        <fullName evidence="3">DNA polymerase ligase-domain-containing protein</fullName>
    </submittedName>
</protein>
<dbReference type="PANTHER" id="PTHR39465">
    <property type="entry name" value="DNA LIGASE D, 3'-PHOSPHOESTERASE DOMAIN"/>
    <property type="match status" value="1"/>
</dbReference>
<feature type="domain" description="DNA ligase D 3'-phosphoesterase" evidence="2">
    <location>
        <begin position="101"/>
        <end position="251"/>
    </location>
</feature>
<dbReference type="GO" id="GO:0016874">
    <property type="term" value="F:ligase activity"/>
    <property type="evidence" value="ECO:0007669"/>
    <property type="project" value="UniProtKB-KW"/>
</dbReference>
<keyword evidence="4" id="KW-1185">Reference proteome</keyword>
<accession>A0A9P9ILG2</accession>
<evidence type="ECO:0000313" key="3">
    <source>
        <dbReference type="EMBL" id="KAH7126708.1"/>
    </source>
</evidence>
<name>A0A9P9ILG2_9PLEO</name>
<dbReference type="AlphaFoldDB" id="A0A9P9ILG2"/>
<dbReference type="Proteomes" id="UP000700596">
    <property type="component" value="Unassembled WGS sequence"/>
</dbReference>
<reference evidence="3" key="1">
    <citation type="journal article" date="2021" name="Nat. Commun.">
        <title>Genetic determinants of endophytism in the Arabidopsis root mycobiome.</title>
        <authorList>
            <person name="Mesny F."/>
            <person name="Miyauchi S."/>
            <person name="Thiergart T."/>
            <person name="Pickel B."/>
            <person name="Atanasova L."/>
            <person name="Karlsson M."/>
            <person name="Huettel B."/>
            <person name="Barry K.W."/>
            <person name="Haridas S."/>
            <person name="Chen C."/>
            <person name="Bauer D."/>
            <person name="Andreopoulos W."/>
            <person name="Pangilinan J."/>
            <person name="LaButti K."/>
            <person name="Riley R."/>
            <person name="Lipzen A."/>
            <person name="Clum A."/>
            <person name="Drula E."/>
            <person name="Henrissat B."/>
            <person name="Kohler A."/>
            <person name="Grigoriev I.V."/>
            <person name="Martin F.M."/>
            <person name="Hacquard S."/>
        </authorList>
    </citation>
    <scope>NUCLEOTIDE SEQUENCE</scope>
    <source>
        <strain evidence="3">MPI-CAGE-CH-0243</strain>
    </source>
</reference>
<dbReference type="Pfam" id="PF13298">
    <property type="entry name" value="LigD_N"/>
    <property type="match status" value="1"/>
</dbReference>
<evidence type="ECO:0000256" key="1">
    <source>
        <dbReference type="SAM" id="MobiDB-lite"/>
    </source>
</evidence>
<feature type="region of interest" description="Disordered" evidence="1">
    <location>
        <begin position="249"/>
        <end position="278"/>
    </location>
</feature>
<keyword evidence="3" id="KW-0436">Ligase</keyword>
<dbReference type="InterPro" id="IPR014144">
    <property type="entry name" value="LigD_PE_domain"/>
</dbReference>
<sequence>MDTPSSLIRDISPPTISKRRKLSIARDCSKARKPVSPGIEPTLAAVGAEKAKVDDHVSYFKKHLSRFFRPSLDVSPRLSISQFVDLYTSNLHPHGQHFVIHQHNHPIAGLHYDLRLQFSKTSSLSFAIPNGMPGHPNSNSLGRIAIETRVHNLWNHLIESASFKTGSLLIWDTGTYGILPRKTAKSKISPSPQTTDQDSDSDYDLRTSFTNTRPLDSNLIPETHHENNKLISAFQSRYIRLQLHGTRLPETTPVTKRKQTTYSTTSDSDSDSNPIPEPLQQIEQNLDTDSETNTATRLHNAYPGSTNTINSIHQRRWFLTLDRPSSGFVQIRPGVWGRDGEAGFEPFFVRGREYERSIVTGRLAADVESDEGLEGFRGRGGWVGITT</sequence>
<dbReference type="OrthoDB" id="2588098at2759"/>